<dbReference type="GO" id="GO:0043565">
    <property type="term" value="F:sequence-specific DNA binding"/>
    <property type="evidence" value="ECO:0007669"/>
    <property type="project" value="TreeGrafter"/>
</dbReference>
<dbReference type="GO" id="GO:0032259">
    <property type="term" value="P:methylation"/>
    <property type="evidence" value="ECO:0007669"/>
    <property type="project" value="UniProtKB-KW"/>
</dbReference>
<dbReference type="EMBL" id="ATAO01000206">
    <property type="protein sequence ID" value="EQM74750.1"/>
    <property type="molecule type" value="Genomic_DNA"/>
</dbReference>
<name>T5KEY5_MICMQ</name>
<dbReference type="Gene3D" id="3.40.50.150">
    <property type="entry name" value="Vaccinia Virus protein VP39"/>
    <property type="match status" value="1"/>
</dbReference>
<comment type="caution">
    <text evidence="4">The sequence shown here is derived from an EMBL/GenBank/DDBJ whole genome shotgun (WGS) entry which is preliminary data.</text>
</comment>
<dbReference type="InterPro" id="IPR012327">
    <property type="entry name" value="MeTrfase_D12"/>
</dbReference>
<dbReference type="SUPFAM" id="SSF53335">
    <property type="entry name" value="S-adenosyl-L-methionine-dependent methyltransferases"/>
    <property type="match status" value="1"/>
</dbReference>
<sequence>MRLWEDSRTLLEADSDVDTYELAFAAFIVNRCSRSGIIAPRSGPIGGRDQSGRWTIASRFNGRALADRIRRVHALRSRLRSHHADGIRFVEDVDEAGIGDEVVFFVDPPYIREGNRLYAHGMDRAAHQRLANALNRTASRWLLTYDNHPDVTDLLYPERRVIPFGIRNTANRARQATELAVLSDNLNADTFNLPDVPRGTIEGLPATRASAGYGKEDTRLPIP</sequence>
<gene>
    <name evidence="4" type="ORF">L687_04620</name>
</gene>
<evidence type="ECO:0000256" key="3">
    <source>
        <dbReference type="ARBA" id="ARBA00022691"/>
    </source>
</evidence>
<dbReference type="Proteomes" id="UP000016033">
    <property type="component" value="Unassembled WGS sequence"/>
</dbReference>
<dbReference type="GO" id="GO:0009007">
    <property type="term" value="F:site-specific DNA-methyltransferase (adenine-specific) activity"/>
    <property type="evidence" value="ECO:0007669"/>
    <property type="project" value="UniProtKB-EC"/>
</dbReference>
<protein>
    <recommendedName>
        <fullName evidence="6">DNA methyltransferase</fullName>
    </recommendedName>
</protein>
<keyword evidence="3" id="KW-0949">S-adenosyl-L-methionine</keyword>
<dbReference type="PANTHER" id="PTHR30481:SF2">
    <property type="entry name" value="SITE-SPECIFIC DNA-METHYLTRANSFERASE (ADENINE-SPECIFIC)"/>
    <property type="match status" value="1"/>
</dbReference>
<dbReference type="GO" id="GO:0009307">
    <property type="term" value="P:DNA restriction-modification system"/>
    <property type="evidence" value="ECO:0007669"/>
    <property type="project" value="InterPro"/>
</dbReference>
<accession>T5KEY5</accession>
<dbReference type="AlphaFoldDB" id="T5KEY5"/>
<proteinExistence type="predicted"/>
<dbReference type="GO" id="GO:1904047">
    <property type="term" value="F:S-adenosyl-L-methionine binding"/>
    <property type="evidence" value="ECO:0007669"/>
    <property type="project" value="TreeGrafter"/>
</dbReference>
<dbReference type="PATRIC" id="fig|1333857.3.peg.2906"/>
<evidence type="ECO:0008006" key="6">
    <source>
        <dbReference type="Google" id="ProtNLM"/>
    </source>
</evidence>
<reference evidence="4 5" key="1">
    <citation type="journal article" date="2013" name="Genome Announc.">
        <title>Whole-genome sequences of five oyster-associated bacteria show potential for crude oil hydrocarbon degradation.</title>
        <authorList>
            <person name="Chauhan A."/>
            <person name="Green S."/>
            <person name="Pathak A."/>
            <person name="Thomas J."/>
            <person name="Venkatramanan R."/>
        </authorList>
    </citation>
    <scope>NUCLEOTIDE SEQUENCE [LARGE SCALE GENOMIC DNA]</scope>
    <source>
        <strain evidence="4 5">MF109</strain>
    </source>
</reference>
<organism evidence="4 5">
    <name type="scientific">Microbacterium maritypicum MF109</name>
    <dbReference type="NCBI Taxonomy" id="1333857"/>
    <lineage>
        <taxon>Bacteria</taxon>
        <taxon>Bacillati</taxon>
        <taxon>Actinomycetota</taxon>
        <taxon>Actinomycetes</taxon>
        <taxon>Micrococcales</taxon>
        <taxon>Microbacteriaceae</taxon>
        <taxon>Microbacterium</taxon>
    </lineage>
</organism>
<dbReference type="InterPro" id="IPR029063">
    <property type="entry name" value="SAM-dependent_MTases_sf"/>
</dbReference>
<keyword evidence="1" id="KW-0489">Methyltransferase</keyword>
<evidence type="ECO:0000313" key="4">
    <source>
        <dbReference type="EMBL" id="EQM74750.1"/>
    </source>
</evidence>
<evidence type="ECO:0000256" key="1">
    <source>
        <dbReference type="ARBA" id="ARBA00022603"/>
    </source>
</evidence>
<dbReference type="RefSeq" id="WP_021200839.1">
    <property type="nucleotide sequence ID" value="NZ_ATAO01000206.1"/>
</dbReference>
<dbReference type="PANTHER" id="PTHR30481">
    <property type="entry name" value="DNA ADENINE METHYLASE"/>
    <property type="match status" value="1"/>
</dbReference>
<keyword evidence="2" id="KW-0808">Transferase</keyword>
<evidence type="ECO:0000256" key="2">
    <source>
        <dbReference type="ARBA" id="ARBA00022679"/>
    </source>
</evidence>
<dbReference type="GO" id="GO:0006298">
    <property type="term" value="P:mismatch repair"/>
    <property type="evidence" value="ECO:0007669"/>
    <property type="project" value="TreeGrafter"/>
</dbReference>
<evidence type="ECO:0000313" key="5">
    <source>
        <dbReference type="Proteomes" id="UP000016033"/>
    </source>
</evidence>